<gene>
    <name evidence="2" type="primary">Nfu_g_1_001699</name>
</gene>
<feature type="non-terminal residue" evidence="2">
    <location>
        <position position="1"/>
    </location>
</feature>
<protein>
    <submittedName>
        <fullName evidence="2">Uncharacterized protein</fullName>
    </submittedName>
</protein>
<organism evidence="2">
    <name type="scientific">Iconisemion striatum</name>
    <dbReference type="NCBI Taxonomy" id="60296"/>
    <lineage>
        <taxon>Eukaryota</taxon>
        <taxon>Metazoa</taxon>
        <taxon>Chordata</taxon>
        <taxon>Craniata</taxon>
        <taxon>Vertebrata</taxon>
        <taxon>Euteleostomi</taxon>
        <taxon>Actinopterygii</taxon>
        <taxon>Neopterygii</taxon>
        <taxon>Teleostei</taxon>
        <taxon>Neoteleostei</taxon>
        <taxon>Acanthomorphata</taxon>
        <taxon>Ovalentaria</taxon>
        <taxon>Atherinomorphae</taxon>
        <taxon>Cyprinodontiformes</taxon>
        <taxon>Nothobranchiidae</taxon>
        <taxon>Iconisemion</taxon>
    </lineage>
</organism>
<reference evidence="2" key="2">
    <citation type="submission" date="2016-06" db="EMBL/GenBank/DDBJ databases">
        <title>The genome of a short-lived fish provides insights into sex chromosome evolution and the genetic control of aging.</title>
        <authorList>
            <person name="Reichwald K."/>
            <person name="Felder M."/>
            <person name="Petzold A."/>
            <person name="Koch P."/>
            <person name="Groth M."/>
            <person name="Platzer M."/>
        </authorList>
    </citation>
    <scope>NUCLEOTIDE SEQUENCE</scope>
    <source>
        <tissue evidence="2">Brain</tissue>
    </source>
</reference>
<accession>A0A1A7WUC4</accession>
<evidence type="ECO:0000256" key="1">
    <source>
        <dbReference type="SAM" id="Phobius"/>
    </source>
</evidence>
<keyword evidence="1" id="KW-1133">Transmembrane helix</keyword>
<dbReference type="EMBL" id="HADW01008137">
    <property type="protein sequence ID" value="SBP09537.1"/>
    <property type="molecule type" value="Transcribed_RNA"/>
</dbReference>
<keyword evidence="1" id="KW-0472">Membrane</keyword>
<reference evidence="2" key="1">
    <citation type="submission" date="2016-05" db="EMBL/GenBank/DDBJ databases">
        <authorList>
            <person name="Lavstsen T."/>
            <person name="Jespersen J.S."/>
        </authorList>
    </citation>
    <scope>NUCLEOTIDE SEQUENCE</scope>
    <source>
        <tissue evidence="2">Brain</tissue>
    </source>
</reference>
<feature type="transmembrane region" description="Helical" evidence="1">
    <location>
        <begin position="85"/>
        <end position="104"/>
    </location>
</feature>
<proteinExistence type="predicted"/>
<sequence length="128" mass="14462">SAKSPINRACSEAAARMFVTACARWPTCARRFVTYAYPCALADSLLSHSVQMPSCDVYFLERYNFLVRHVHVLNVSHMLGNRVRVFWHLISTILCFKIIIFSFSTELPAVVEELRDITELLSSTSSSA</sequence>
<dbReference type="AlphaFoldDB" id="A0A1A7WUC4"/>
<evidence type="ECO:0000313" key="2">
    <source>
        <dbReference type="EMBL" id="SBP09537.1"/>
    </source>
</evidence>
<name>A0A1A7WUC4_9TELE</name>
<feature type="non-terminal residue" evidence="2">
    <location>
        <position position="128"/>
    </location>
</feature>
<keyword evidence="1" id="KW-0812">Transmembrane</keyword>